<organism evidence="2">
    <name type="scientific">marine sediment metagenome</name>
    <dbReference type="NCBI Taxonomy" id="412755"/>
    <lineage>
        <taxon>unclassified sequences</taxon>
        <taxon>metagenomes</taxon>
        <taxon>ecological metagenomes</taxon>
    </lineage>
</organism>
<proteinExistence type="predicted"/>
<feature type="domain" description="N-acetyltransferase" evidence="1">
    <location>
        <begin position="80"/>
        <end position="222"/>
    </location>
</feature>
<feature type="non-terminal residue" evidence="2">
    <location>
        <position position="1"/>
    </location>
</feature>
<dbReference type="Pfam" id="PF00583">
    <property type="entry name" value="Acetyltransf_1"/>
    <property type="match status" value="1"/>
</dbReference>
<sequence length="222" mass="23466">HAIGPWTIRDGAGGGERVSAATATGAVTEGDIPLAEAEMTARGQSPLFQLRAEDSALDGLLAARGYEIVDPTVLLSCPTATLTQERPPRASGFLVWEPLQIMREIWAEGGIGPERLAVMERAAHPKVGILGRAQDKPAAAAFVAVHDGVAMLHALEVQPELRRLGVARDLVTHAAIWAQGQGAQIFALAVTQANAAALGLYASRGMTPSGTYHYRIKPEPIR</sequence>
<gene>
    <name evidence="2" type="ORF">LCGC14_2461980</name>
</gene>
<name>A0A0F9BD04_9ZZZZ</name>
<dbReference type="CDD" id="cd04301">
    <property type="entry name" value="NAT_SF"/>
    <property type="match status" value="1"/>
</dbReference>
<dbReference type="PROSITE" id="PS51186">
    <property type="entry name" value="GNAT"/>
    <property type="match status" value="1"/>
</dbReference>
<protein>
    <recommendedName>
        <fullName evidence="1">N-acetyltransferase domain-containing protein</fullName>
    </recommendedName>
</protein>
<reference evidence="2" key="1">
    <citation type="journal article" date="2015" name="Nature">
        <title>Complex archaea that bridge the gap between prokaryotes and eukaryotes.</title>
        <authorList>
            <person name="Spang A."/>
            <person name="Saw J.H."/>
            <person name="Jorgensen S.L."/>
            <person name="Zaremba-Niedzwiedzka K."/>
            <person name="Martijn J."/>
            <person name="Lind A.E."/>
            <person name="van Eijk R."/>
            <person name="Schleper C."/>
            <person name="Guy L."/>
            <person name="Ettema T.J."/>
        </authorList>
    </citation>
    <scope>NUCLEOTIDE SEQUENCE</scope>
</reference>
<evidence type="ECO:0000313" key="2">
    <source>
        <dbReference type="EMBL" id="KKL19784.1"/>
    </source>
</evidence>
<dbReference type="InterPro" id="IPR000182">
    <property type="entry name" value="GNAT_dom"/>
</dbReference>
<dbReference type="InterPro" id="IPR016181">
    <property type="entry name" value="Acyl_CoA_acyltransferase"/>
</dbReference>
<dbReference type="SUPFAM" id="SSF55729">
    <property type="entry name" value="Acyl-CoA N-acyltransferases (Nat)"/>
    <property type="match status" value="1"/>
</dbReference>
<comment type="caution">
    <text evidence="2">The sequence shown here is derived from an EMBL/GenBank/DDBJ whole genome shotgun (WGS) entry which is preliminary data.</text>
</comment>
<dbReference type="EMBL" id="LAZR01038354">
    <property type="protein sequence ID" value="KKL19784.1"/>
    <property type="molecule type" value="Genomic_DNA"/>
</dbReference>
<dbReference type="Gene3D" id="3.40.630.30">
    <property type="match status" value="1"/>
</dbReference>
<accession>A0A0F9BD04</accession>
<dbReference type="GO" id="GO:0016747">
    <property type="term" value="F:acyltransferase activity, transferring groups other than amino-acyl groups"/>
    <property type="evidence" value="ECO:0007669"/>
    <property type="project" value="InterPro"/>
</dbReference>
<evidence type="ECO:0000259" key="1">
    <source>
        <dbReference type="PROSITE" id="PS51186"/>
    </source>
</evidence>
<dbReference type="AlphaFoldDB" id="A0A0F9BD04"/>